<accession>A0ABY6DCM7</accession>
<dbReference type="Pfam" id="PF00528">
    <property type="entry name" value="BPD_transp_1"/>
    <property type="match status" value="1"/>
</dbReference>
<dbReference type="PROSITE" id="PS50928">
    <property type="entry name" value="ABC_TM1"/>
    <property type="match status" value="1"/>
</dbReference>
<comment type="similarity">
    <text evidence="2">Belongs to the binding-protein-dependent transport system permease family. CysTW subfamily.</text>
</comment>
<feature type="domain" description="ABC transmembrane type-1" evidence="9">
    <location>
        <begin position="67"/>
        <end position="272"/>
    </location>
</feature>
<evidence type="ECO:0000256" key="8">
    <source>
        <dbReference type="RuleBase" id="RU363032"/>
    </source>
</evidence>
<evidence type="ECO:0000256" key="7">
    <source>
        <dbReference type="ARBA" id="ARBA00023136"/>
    </source>
</evidence>
<feature type="transmembrane region" description="Helical" evidence="8">
    <location>
        <begin position="148"/>
        <end position="169"/>
    </location>
</feature>
<feature type="transmembrane region" description="Helical" evidence="8">
    <location>
        <begin position="73"/>
        <end position="93"/>
    </location>
</feature>
<dbReference type="InterPro" id="IPR000515">
    <property type="entry name" value="MetI-like"/>
</dbReference>
<keyword evidence="4" id="KW-1003">Cell membrane</keyword>
<name>A0ABY6DCM7_9RHOB</name>
<evidence type="ECO:0000313" key="11">
    <source>
        <dbReference type="Proteomes" id="UP001064087"/>
    </source>
</evidence>
<keyword evidence="11" id="KW-1185">Reference proteome</keyword>
<dbReference type="PANTHER" id="PTHR42929">
    <property type="entry name" value="INNER MEMBRANE ABC TRANSPORTER PERMEASE PROTEIN YDCU-RELATED-RELATED"/>
    <property type="match status" value="1"/>
</dbReference>
<dbReference type="PANTHER" id="PTHR42929:SF1">
    <property type="entry name" value="INNER MEMBRANE ABC TRANSPORTER PERMEASE PROTEIN YDCU-RELATED"/>
    <property type="match status" value="1"/>
</dbReference>
<organism evidence="10 11">
    <name type="scientific">Roseovarius pelagicus</name>
    <dbReference type="NCBI Taxonomy" id="2980108"/>
    <lineage>
        <taxon>Bacteria</taxon>
        <taxon>Pseudomonadati</taxon>
        <taxon>Pseudomonadota</taxon>
        <taxon>Alphaproteobacteria</taxon>
        <taxon>Rhodobacterales</taxon>
        <taxon>Roseobacteraceae</taxon>
        <taxon>Roseovarius</taxon>
    </lineage>
</organism>
<feature type="transmembrane region" description="Helical" evidence="8">
    <location>
        <begin position="207"/>
        <end position="230"/>
    </location>
</feature>
<keyword evidence="6 8" id="KW-1133">Transmembrane helix</keyword>
<dbReference type="EMBL" id="CP106738">
    <property type="protein sequence ID" value="UXX83886.1"/>
    <property type="molecule type" value="Genomic_DNA"/>
</dbReference>
<dbReference type="InterPro" id="IPR035906">
    <property type="entry name" value="MetI-like_sf"/>
</dbReference>
<feature type="transmembrane region" description="Helical" evidence="8">
    <location>
        <begin position="105"/>
        <end position="128"/>
    </location>
</feature>
<reference evidence="10" key="1">
    <citation type="submission" date="2022-10" db="EMBL/GenBank/DDBJ databases">
        <title>Roseovarius pelagicus sp. nov., isolated from Arctic seawater.</title>
        <authorList>
            <person name="Hong Y.W."/>
            <person name="Hwang C.Y."/>
        </authorList>
    </citation>
    <scope>NUCLEOTIDE SEQUENCE</scope>
    <source>
        <strain evidence="10">HL-MP18</strain>
    </source>
</reference>
<evidence type="ECO:0000259" key="9">
    <source>
        <dbReference type="PROSITE" id="PS50928"/>
    </source>
</evidence>
<keyword evidence="3 8" id="KW-0813">Transport</keyword>
<keyword evidence="5 8" id="KW-0812">Transmembrane</keyword>
<protein>
    <submittedName>
        <fullName evidence="10">ABC transporter permease subunit</fullName>
    </submittedName>
</protein>
<comment type="subcellular location">
    <subcellularLocation>
        <location evidence="1 8">Cell membrane</location>
        <topology evidence="1 8">Multi-pass membrane protein</topology>
    </subcellularLocation>
</comment>
<gene>
    <name evidence="10" type="ORF">N7U68_04295</name>
</gene>
<evidence type="ECO:0000313" key="10">
    <source>
        <dbReference type="EMBL" id="UXX83886.1"/>
    </source>
</evidence>
<evidence type="ECO:0000256" key="1">
    <source>
        <dbReference type="ARBA" id="ARBA00004651"/>
    </source>
</evidence>
<dbReference type="CDD" id="cd06261">
    <property type="entry name" value="TM_PBP2"/>
    <property type="match status" value="1"/>
</dbReference>
<dbReference type="Gene3D" id="1.10.3720.10">
    <property type="entry name" value="MetI-like"/>
    <property type="match status" value="1"/>
</dbReference>
<feature type="transmembrane region" description="Helical" evidence="8">
    <location>
        <begin position="251"/>
        <end position="271"/>
    </location>
</feature>
<dbReference type="RefSeq" id="WP_263048346.1">
    <property type="nucleotide sequence ID" value="NZ_CP106738.1"/>
</dbReference>
<dbReference type="Proteomes" id="UP001064087">
    <property type="component" value="Chromosome"/>
</dbReference>
<proteinExistence type="inferred from homology"/>
<dbReference type="SUPFAM" id="SSF161098">
    <property type="entry name" value="MetI-like"/>
    <property type="match status" value="1"/>
</dbReference>
<evidence type="ECO:0000256" key="5">
    <source>
        <dbReference type="ARBA" id="ARBA00022692"/>
    </source>
</evidence>
<evidence type="ECO:0000256" key="2">
    <source>
        <dbReference type="ARBA" id="ARBA00007069"/>
    </source>
</evidence>
<evidence type="ECO:0000256" key="3">
    <source>
        <dbReference type="ARBA" id="ARBA00022448"/>
    </source>
</evidence>
<keyword evidence="7 8" id="KW-0472">Membrane</keyword>
<feature type="transmembrane region" description="Helical" evidence="8">
    <location>
        <begin position="7"/>
        <end position="28"/>
    </location>
</feature>
<evidence type="ECO:0000256" key="4">
    <source>
        <dbReference type="ARBA" id="ARBA00022475"/>
    </source>
</evidence>
<sequence>MFTLRWQLLFIASPLIVIVVLFLGPLALTVTESFRTYIPGDIGSTQGAPFTLDNYRDLSDAAYVGYFADTFRLSFIAALASMVLGYPLSHFIARRPPGFIRKAIVSALVILMFMSALVKVYALTIAFGPVGFGRSFSAMLGTRMNGSIMSEILVVIGLFSFLFPMTTLMMVSTIQNVNPRLLEAAVALGASWVTGHFRVILPLCIKGFVSTFIVIYTLAISAFVIPMILGRGQINFITNLIYTRFSEIANYPSGSALSVLMLLVSMVLVFISSSLLGRLAGSQKKQGTR</sequence>
<evidence type="ECO:0000256" key="6">
    <source>
        <dbReference type="ARBA" id="ARBA00022989"/>
    </source>
</evidence>